<keyword evidence="6" id="KW-1185">Reference proteome</keyword>
<dbReference type="PANTHER" id="PTHR11596:SF5">
    <property type="entry name" value="ALKALINE PHOSPHATASE"/>
    <property type="match status" value="1"/>
</dbReference>
<feature type="binding site" evidence="3">
    <location>
        <position position="273"/>
    </location>
    <ligand>
        <name>Mg(2+)</name>
        <dbReference type="ChEBI" id="CHEBI:18420"/>
    </ligand>
</feature>
<keyword evidence="1" id="KW-0597">Phosphoprotein</keyword>
<dbReference type="Proteomes" id="UP000644507">
    <property type="component" value="Unassembled WGS sequence"/>
</dbReference>
<dbReference type="InterPro" id="IPR001952">
    <property type="entry name" value="Alkaline_phosphatase"/>
</dbReference>
<dbReference type="PANTHER" id="PTHR11596">
    <property type="entry name" value="ALKALINE PHOSPHATASE"/>
    <property type="match status" value="1"/>
</dbReference>
<organism evidence="5 6">
    <name type="scientific">Roseibacillus persicicus</name>
    <dbReference type="NCBI Taxonomy" id="454148"/>
    <lineage>
        <taxon>Bacteria</taxon>
        <taxon>Pseudomonadati</taxon>
        <taxon>Verrucomicrobiota</taxon>
        <taxon>Verrucomicrobiia</taxon>
        <taxon>Verrucomicrobiales</taxon>
        <taxon>Verrucomicrobiaceae</taxon>
        <taxon>Roseibacillus</taxon>
    </lineage>
</organism>
<comment type="caution">
    <text evidence="5">The sequence shown here is derived from an EMBL/GenBank/DDBJ whole genome shotgun (WGS) entry which is preliminary data.</text>
</comment>
<evidence type="ECO:0000256" key="3">
    <source>
        <dbReference type="PIRSR" id="PIRSR601952-2"/>
    </source>
</evidence>
<keyword evidence="3" id="KW-0479">Metal-binding</keyword>
<feature type="binding site" evidence="3">
    <location>
        <position position="429"/>
    </location>
    <ligand>
        <name>Zn(2+)</name>
        <dbReference type="ChEBI" id="CHEBI:29105"/>
        <label>2</label>
    </ligand>
</feature>
<feature type="binding site" evidence="3">
    <location>
        <position position="46"/>
    </location>
    <ligand>
        <name>Mg(2+)</name>
        <dbReference type="ChEBI" id="CHEBI:18420"/>
    </ligand>
</feature>
<feature type="binding site" evidence="3">
    <location>
        <position position="278"/>
    </location>
    <ligand>
        <name>Zn(2+)</name>
        <dbReference type="ChEBI" id="CHEBI:29105"/>
        <label>2</label>
    </ligand>
</feature>
<evidence type="ECO:0000256" key="1">
    <source>
        <dbReference type="ARBA" id="ARBA00022553"/>
    </source>
</evidence>
<evidence type="ECO:0000256" key="2">
    <source>
        <dbReference type="PIRSR" id="PIRSR601952-1"/>
    </source>
</evidence>
<evidence type="ECO:0000313" key="6">
    <source>
        <dbReference type="Proteomes" id="UP000644507"/>
    </source>
</evidence>
<feature type="binding site" evidence="3">
    <location>
        <position position="282"/>
    </location>
    <ligand>
        <name>Zn(2+)</name>
        <dbReference type="ChEBI" id="CHEBI:29105"/>
        <label>2</label>
    </ligand>
</feature>
<comment type="similarity">
    <text evidence="4">Belongs to the alkaline phosphatase family.</text>
</comment>
<keyword evidence="3" id="KW-0862">Zinc</keyword>
<keyword evidence="3" id="KW-0460">Magnesium</keyword>
<dbReference type="PRINTS" id="PR00113">
    <property type="entry name" value="ALKPHPHTASE"/>
</dbReference>
<dbReference type="GO" id="GO:0004035">
    <property type="term" value="F:alkaline phosphatase activity"/>
    <property type="evidence" value="ECO:0007669"/>
    <property type="project" value="TreeGrafter"/>
</dbReference>
<gene>
    <name evidence="5" type="ORF">GCM10007100_06430</name>
</gene>
<feature type="active site" description="Phosphoserine intermediate" evidence="2">
    <location>
        <position position="96"/>
    </location>
</feature>
<dbReference type="SMART" id="SM00098">
    <property type="entry name" value="alkPPc"/>
    <property type="match status" value="1"/>
</dbReference>
<comment type="cofactor">
    <cofactor evidence="3">
        <name>Mg(2+)</name>
        <dbReference type="ChEBI" id="CHEBI:18420"/>
    </cofactor>
    <text evidence="3">Binds 1 Mg(2+) ion.</text>
</comment>
<accession>A0A918TF24</accession>
<feature type="binding site" evidence="3">
    <location>
        <position position="46"/>
    </location>
    <ligand>
        <name>Zn(2+)</name>
        <dbReference type="ChEBI" id="CHEBI:29105"/>
        <label>2</label>
    </ligand>
</feature>
<dbReference type="AlphaFoldDB" id="A0A918TF24"/>
<dbReference type="Pfam" id="PF00245">
    <property type="entry name" value="Alk_phosphatase"/>
    <property type="match status" value="1"/>
</dbReference>
<dbReference type="InterPro" id="IPR017850">
    <property type="entry name" value="Alkaline_phosphatase_core_sf"/>
</dbReference>
<name>A0A918TF24_9BACT</name>
<protein>
    <submittedName>
        <fullName evidence="5">Alkaline phosphatase</fullName>
    </submittedName>
</protein>
<feature type="binding site" evidence="3">
    <location>
        <position position="320"/>
    </location>
    <ligand>
        <name>Zn(2+)</name>
        <dbReference type="ChEBI" id="CHEBI:29105"/>
        <label>2</label>
    </ligand>
</feature>
<proteinExistence type="inferred from homology"/>
<reference evidence="5" key="2">
    <citation type="submission" date="2020-09" db="EMBL/GenBank/DDBJ databases">
        <authorList>
            <person name="Sun Q."/>
            <person name="Kim S."/>
        </authorList>
    </citation>
    <scope>NUCLEOTIDE SEQUENCE</scope>
    <source>
        <strain evidence="5">KCTC 12988</strain>
    </source>
</reference>
<dbReference type="RefSeq" id="WP_189567303.1">
    <property type="nucleotide sequence ID" value="NZ_BMXI01000002.1"/>
</dbReference>
<dbReference type="CDD" id="cd16012">
    <property type="entry name" value="ALP"/>
    <property type="match status" value="1"/>
</dbReference>
<evidence type="ECO:0000256" key="4">
    <source>
        <dbReference type="RuleBase" id="RU003946"/>
    </source>
</evidence>
<evidence type="ECO:0000313" key="5">
    <source>
        <dbReference type="EMBL" id="GHC43941.1"/>
    </source>
</evidence>
<sequence>MKLNRRQLLQASLTAGAGSLFFSQSSKGQSEPKPVRPKGIVFMVSDGMSQGVLPLTEAFSQQIRGTGTAWWQLLQEPNAVLGLMDTPSSNSLVTDSAAASTSWSAGKRVPNGQICVDEKGASLESIGETLAKEKVRLGLVTTARVTHATPAGFATNSPNRDDEDFIAPQFINRAEIVLGGGSAHFDPKRRRDKRDIFGEYRKAGYEVLGNRDEFLKAGNGKLLGTFWKGHLPYTIDQKHSKSLQKTVPTLAEMTTVALERFLQGDQPFLLQVEGARIDHAAHANDIGGILHDQLAFDDTVAKVLAMVGDRDDILVVMTSDHGNSNPSLNGVGARYAQTNKHFARIAGLKSSHENLISKWKKNQGGLQKWQAFVMENYGFKPSAEEAEAVLDSIAGKEIVEWSHQLDNPQGLMGQMVGNYTSTGWTGISHTADPTQLTSVGPGASEFAGLVRNDSVREKLLNLLLG</sequence>
<reference evidence="5" key="1">
    <citation type="journal article" date="2014" name="Int. J. Syst. Evol. Microbiol.">
        <title>Complete genome sequence of Corynebacterium casei LMG S-19264T (=DSM 44701T), isolated from a smear-ripened cheese.</title>
        <authorList>
            <consortium name="US DOE Joint Genome Institute (JGI-PGF)"/>
            <person name="Walter F."/>
            <person name="Albersmeier A."/>
            <person name="Kalinowski J."/>
            <person name="Ruckert C."/>
        </authorList>
    </citation>
    <scope>NUCLEOTIDE SEQUENCE</scope>
    <source>
        <strain evidence="5">KCTC 12988</strain>
    </source>
</reference>
<feature type="binding site" evidence="3">
    <location>
        <position position="149"/>
    </location>
    <ligand>
        <name>Mg(2+)</name>
        <dbReference type="ChEBI" id="CHEBI:18420"/>
    </ligand>
</feature>
<dbReference type="Gene3D" id="1.10.60.40">
    <property type="match status" value="1"/>
</dbReference>
<dbReference type="Gene3D" id="3.40.720.10">
    <property type="entry name" value="Alkaline Phosphatase, subunit A"/>
    <property type="match status" value="1"/>
</dbReference>
<comment type="cofactor">
    <cofactor evidence="3">
        <name>Zn(2+)</name>
        <dbReference type="ChEBI" id="CHEBI:29105"/>
    </cofactor>
    <text evidence="3">Binds 2 Zn(2+) ions.</text>
</comment>
<dbReference type="GO" id="GO:0046872">
    <property type="term" value="F:metal ion binding"/>
    <property type="evidence" value="ECO:0007669"/>
    <property type="project" value="UniProtKB-KW"/>
</dbReference>
<feature type="binding site" evidence="3">
    <location>
        <position position="321"/>
    </location>
    <ligand>
        <name>Zn(2+)</name>
        <dbReference type="ChEBI" id="CHEBI:29105"/>
        <label>2</label>
    </ligand>
</feature>
<feature type="binding site" evidence="3">
    <location>
        <position position="147"/>
    </location>
    <ligand>
        <name>Mg(2+)</name>
        <dbReference type="ChEBI" id="CHEBI:18420"/>
    </ligand>
</feature>
<dbReference type="SUPFAM" id="SSF53649">
    <property type="entry name" value="Alkaline phosphatase-like"/>
    <property type="match status" value="1"/>
</dbReference>
<dbReference type="EMBL" id="BMXI01000002">
    <property type="protein sequence ID" value="GHC43941.1"/>
    <property type="molecule type" value="Genomic_DNA"/>
</dbReference>